<evidence type="ECO:0000259" key="5">
    <source>
        <dbReference type="SMART" id="SM01005"/>
    </source>
</evidence>
<dbReference type="Pfam" id="PF01168">
    <property type="entry name" value="Ala_racemase_N"/>
    <property type="match status" value="1"/>
</dbReference>
<evidence type="ECO:0000256" key="3">
    <source>
        <dbReference type="ARBA" id="ARBA00023235"/>
    </source>
</evidence>
<comment type="function">
    <text evidence="4">Catalyzes the interconversion of L-alanine and D-alanine. May also act on other amino acids.</text>
</comment>
<dbReference type="NCBIfam" id="TIGR00492">
    <property type="entry name" value="alr"/>
    <property type="match status" value="1"/>
</dbReference>
<dbReference type="InterPro" id="IPR035911">
    <property type="entry name" value="MurE/MurF_N"/>
</dbReference>
<dbReference type="Gene3D" id="3.40.1390.10">
    <property type="entry name" value="MurE/MurF, N-terminal domain"/>
    <property type="match status" value="1"/>
</dbReference>
<comment type="cofactor">
    <cofactor evidence="1 4">
        <name>pyridoxal 5'-phosphate</name>
        <dbReference type="ChEBI" id="CHEBI:597326"/>
    </cofactor>
</comment>
<evidence type="ECO:0000313" key="7">
    <source>
        <dbReference type="Proteomes" id="UP001568894"/>
    </source>
</evidence>
<dbReference type="InterPro" id="IPR001608">
    <property type="entry name" value="Ala_racemase_N"/>
</dbReference>
<evidence type="ECO:0000256" key="1">
    <source>
        <dbReference type="ARBA" id="ARBA00001933"/>
    </source>
</evidence>
<dbReference type="SUPFAM" id="SSF53244">
    <property type="entry name" value="MurD-like peptide ligases, peptide-binding domain"/>
    <property type="match status" value="1"/>
</dbReference>
<dbReference type="RefSeq" id="WP_371568824.1">
    <property type="nucleotide sequence ID" value="NZ_JASMRN010000004.1"/>
</dbReference>
<dbReference type="PANTHER" id="PTHR30511:SF0">
    <property type="entry name" value="ALANINE RACEMASE, CATABOLIC-RELATED"/>
    <property type="match status" value="1"/>
</dbReference>
<comment type="pathway">
    <text evidence="4">Amino-acid biosynthesis; D-alanine biosynthesis; D-alanine from L-alanine: step 1/1.</text>
</comment>
<gene>
    <name evidence="6" type="ORF">QO192_05575</name>
</gene>
<dbReference type="EC" id="5.1.1.1" evidence="4"/>
<evidence type="ECO:0000256" key="2">
    <source>
        <dbReference type="ARBA" id="ARBA00022898"/>
    </source>
</evidence>
<dbReference type="InterPro" id="IPR000821">
    <property type="entry name" value="Ala_racemase"/>
</dbReference>
<protein>
    <recommendedName>
        <fullName evidence="4">Alanine racemase</fullName>
        <ecNumber evidence="4">5.1.1.1</ecNumber>
    </recommendedName>
</protein>
<keyword evidence="2 4" id="KW-0663">Pyridoxal phosphate</keyword>
<feature type="active site" description="Proton acceptor; specific for L-alanine" evidence="4">
    <location>
        <position position="710"/>
    </location>
</feature>
<dbReference type="InterPro" id="IPR036565">
    <property type="entry name" value="Mur-like_cat_sf"/>
</dbReference>
<dbReference type="InterPro" id="IPR036615">
    <property type="entry name" value="Mur_ligase_C_dom_sf"/>
</dbReference>
<feature type="domain" description="Alanine racemase C-terminal" evidence="5">
    <location>
        <begin position="689"/>
        <end position="813"/>
    </location>
</feature>
<accession>A0ABV4KB05</accession>
<comment type="similarity">
    <text evidence="4">Belongs to the alanine racemase family.</text>
</comment>
<dbReference type="SUPFAM" id="SSF53623">
    <property type="entry name" value="MurD-like peptide ligases, catalytic domain"/>
    <property type="match status" value="1"/>
</dbReference>
<dbReference type="InterPro" id="IPR011079">
    <property type="entry name" value="Ala_racemase_C"/>
</dbReference>
<dbReference type="Gene3D" id="3.20.20.10">
    <property type="entry name" value="Alanine racemase"/>
    <property type="match status" value="1"/>
</dbReference>
<dbReference type="InterPro" id="IPR009006">
    <property type="entry name" value="Ala_racemase/Decarboxylase_C"/>
</dbReference>
<keyword evidence="6" id="KW-0436">Ligase</keyword>
<dbReference type="Gene3D" id="3.40.1190.10">
    <property type="entry name" value="Mur-like, catalytic domain"/>
    <property type="match status" value="1"/>
</dbReference>
<dbReference type="SUPFAM" id="SSF63418">
    <property type="entry name" value="MurE/MurF N-terminal domain"/>
    <property type="match status" value="1"/>
</dbReference>
<feature type="active site" description="Proton acceptor; specific for D-alanine" evidence="4">
    <location>
        <position position="484"/>
    </location>
</feature>
<keyword evidence="3 4" id="KW-0413">Isomerase</keyword>
<dbReference type="EMBL" id="JASMRN010000004">
    <property type="protein sequence ID" value="MEZ7514752.1"/>
    <property type="molecule type" value="Genomic_DNA"/>
</dbReference>
<dbReference type="InterPro" id="IPR013221">
    <property type="entry name" value="Mur_ligase_cen"/>
</dbReference>
<evidence type="ECO:0000313" key="6">
    <source>
        <dbReference type="EMBL" id="MEZ7514752.1"/>
    </source>
</evidence>
<dbReference type="Pfam" id="PF00842">
    <property type="entry name" value="Ala_racemase_C"/>
    <property type="match status" value="1"/>
</dbReference>
<dbReference type="PANTHER" id="PTHR30511">
    <property type="entry name" value="ALANINE RACEMASE"/>
    <property type="match status" value="1"/>
</dbReference>
<dbReference type="Pfam" id="PF08245">
    <property type="entry name" value="Mur_ligase_M"/>
    <property type="match status" value="1"/>
</dbReference>
<sequence>MSISLKKIVAVLNAKWLGLKAENEIENISIDSRSLQNSPSTLFFAIVGVNNDAHNYIEDLMSIGVQNFVVQYVPAGLEDKANFLVVDNSIKALQDFAVFYRNKFQFPVIGLTGSNGKTIVKEWLNFLLSPDFNVIRSPKSYNSQVGVPLSIVAINEKHNLGIFEAGISTVSEMQNLEKVIQPIIGVLTNIGSSHDEGFENIEYKIKEKLLLFNHAEVLIYQKDAAVDRFINPRNKTFSWSFNDETATVLVFKKEIVNQHTVIHYTHDGKVARFEIPFLDKASIENAISCLMVLLYLNYESAVIQARMLLLFPVEMRLKVKNGINNCTLVDDSYSSDFQSLKIALDFLESQKQFQSKTVILSDIFQSGLVNEELYDRVAKLIISNNINRVIGIGDTISAFKEKFNNCITYNNTAEFIADFEHIDFSNETILVKGARSFQFEEIVALLEEKTHETVLEINLNAISYNLNFFKSKLKPEVKIMVMVKAFGYGNGGLEIANLLEHHNVDYLGVAFADEGISLKNGGIKTPIMVLNPENTSFGAIIQHQLEPEIYCLKGLHAFLKIAKQKKLQAFPIHIKIDTGMHRLGFEANTLAELISTLKDNDTVKVKSILSHLATSDDPLQRDFTLKQINLFEELSSKIIRELGINPIRHILNTSGISNFPDSQYNMVRLGIGLYGVSNDLKEQKYLETVGTLKSVISQVRVIDAGESVGYGRKFVAKRITKVATIPIGYADGISRGLGNGVGYINIKDQKAKILGNVCMDMIMVDVTDIECTEGESVIVFGEKPSVSSIAKKLNTIPYEILTSISQRVKRVFYR</sequence>
<dbReference type="InterPro" id="IPR029066">
    <property type="entry name" value="PLP-binding_barrel"/>
</dbReference>
<dbReference type="Gene3D" id="3.90.190.20">
    <property type="entry name" value="Mur ligase, C-terminal domain"/>
    <property type="match status" value="1"/>
</dbReference>
<keyword evidence="7" id="KW-1185">Reference proteome</keyword>
<dbReference type="GO" id="GO:0016874">
    <property type="term" value="F:ligase activity"/>
    <property type="evidence" value="ECO:0007669"/>
    <property type="project" value="UniProtKB-KW"/>
</dbReference>
<dbReference type="NCBIfam" id="NF008897">
    <property type="entry name" value="PRK11930.1"/>
    <property type="match status" value="1"/>
</dbReference>
<feature type="modified residue" description="N6-(pyridoxal phosphate)lysine" evidence="4">
    <location>
        <position position="484"/>
    </location>
</feature>
<reference evidence="6 7" key="1">
    <citation type="submission" date="2023-05" db="EMBL/GenBank/DDBJ databases">
        <title>Adaptations of aquatic viruses from atmosphere-close ecosystems of the Central Arctic Ocean.</title>
        <authorList>
            <person name="Rahlff J."/>
            <person name="Holmfeldt K."/>
        </authorList>
    </citation>
    <scope>NUCLEOTIDE SEQUENCE [LARGE SCALE GENOMIC DNA]</scope>
    <source>
        <strain evidence="6 7">Arc14</strain>
    </source>
</reference>
<name>A0ABV4KB05_9FLAO</name>
<proteinExistence type="inferred from homology"/>
<dbReference type="CDD" id="cd00430">
    <property type="entry name" value="PLPDE_III_AR"/>
    <property type="match status" value="1"/>
</dbReference>
<comment type="caution">
    <text evidence="6">The sequence shown here is derived from an EMBL/GenBank/DDBJ whole genome shotgun (WGS) entry which is preliminary data.</text>
</comment>
<feature type="binding site" evidence="4">
    <location>
        <position position="759"/>
    </location>
    <ligand>
        <name>substrate</name>
    </ligand>
</feature>
<comment type="catalytic activity">
    <reaction evidence="4">
        <text>L-alanine = D-alanine</text>
        <dbReference type="Rhea" id="RHEA:20249"/>
        <dbReference type="ChEBI" id="CHEBI:57416"/>
        <dbReference type="ChEBI" id="CHEBI:57972"/>
        <dbReference type="EC" id="5.1.1.1"/>
    </reaction>
</comment>
<dbReference type="SMART" id="SM01005">
    <property type="entry name" value="Ala_racemase_C"/>
    <property type="match status" value="1"/>
</dbReference>
<dbReference type="PRINTS" id="PR00992">
    <property type="entry name" value="ALARACEMASE"/>
</dbReference>
<dbReference type="SUPFAM" id="SSF51419">
    <property type="entry name" value="PLP-binding barrel"/>
    <property type="match status" value="1"/>
</dbReference>
<dbReference type="Proteomes" id="UP001568894">
    <property type="component" value="Unassembled WGS sequence"/>
</dbReference>
<dbReference type="Gene3D" id="2.40.37.10">
    <property type="entry name" value="Lyase, Ornithine Decarboxylase, Chain A, domain 1"/>
    <property type="match status" value="1"/>
</dbReference>
<dbReference type="HAMAP" id="MF_01201">
    <property type="entry name" value="Ala_racemase"/>
    <property type="match status" value="1"/>
</dbReference>
<feature type="binding site" evidence="4">
    <location>
        <position position="582"/>
    </location>
    <ligand>
        <name>substrate</name>
    </ligand>
</feature>
<dbReference type="SUPFAM" id="SSF50621">
    <property type="entry name" value="Alanine racemase C-terminal domain-like"/>
    <property type="match status" value="1"/>
</dbReference>
<organism evidence="6 7">
    <name type="scientific">Flavobacterium frigidarium</name>
    <dbReference type="NCBI Taxonomy" id="99286"/>
    <lineage>
        <taxon>Bacteria</taxon>
        <taxon>Pseudomonadati</taxon>
        <taxon>Bacteroidota</taxon>
        <taxon>Flavobacteriia</taxon>
        <taxon>Flavobacteriales</taxon>
        <taxon>Flavobacteriaceae</taxon>
        <taxon>Flavobacterium</taxon>
    </lineage>
</organism>
<evidence type="ECO:0000256" key="4">
    <source>
        <dbReference type="HAMAP-Rule" id="MF_01201"/>
    </source>
</evidence>